<accession>A0A402A7J4</accession>
<dbReference type="RefSeq" id="WP_126582542.1">
    <property type="nucleotide sequence ID" value="NZ_BIFR01000002.1"/>
</dbReference>
<proteinExistence type="predicted"/>
<evidence type="ECO:0000313" key="2">
    <source>
        <dbReference type="Proteomes" id="UP000287352"/>
    </source>
</evidence>
<keyword evidence="2" id="KW-1185">Reference proteome</keyword>
<comment type="caution">
    <text evidence="1">The sequence shown here is derived from an EMBL/GenBank/DDBJ whole genome shotgun (WGS) entry which is preliminary data.</text>
</comment>
<evidence type="ECO:0008006" key="3">
    <source>
        <dbReference type="Google" id="ProtNLM"/>
    </source>
</evidence>
<dbReference type="OrthoDB" id="159453at2"/>
<protein>
    <recommendedName>
        <fullName evidence="3">Knr4/Smi1-like domain-containing protein</fullName>
    </recommendedName>
</protein>
<organism evidence="1 2">
    <name type="scientific">Tengunoibacter tsumagoiensis</name>
    <dbReference type="NCBI Taxonomy" id="2014871"/>
    <lineage>
        <taxon>Bacteria</taxon>
        <taxon>Bacillati</taxon>
        <taxon>Chloroflexota</taxon>
        <taxon>Ktedonobacteria</taxon>
        <taxon>Ktedonobacterales</taxon>
        <taxon>Dictyobacteraceae</taxon>
        <taxon>Tengunoibacter</taxon>
    </lineage>
</organism>
<sequence length="264" mass="30640">MTSLPLIGKMAVNGMEGSIMAQATHEKESDFSNLCQRILERCHQQRWYGPDIHLGKHGGHYFENGSLHSRELTHDPHTGFEFPKASEAQLQMTEEVMGFAHPPLLRALYLQVANGGFGPDTGLIGSLGGFCYWVRQDPRYKEMMMNDLVKEFGEAFCHKNYPFLFQTIDIDLEQFEQEHGDPRLIRLSEREWPTSFLHICDWQSEDAFYLHARSGRLYLVTVGYGEETLSGEKTFSRLHRQDGSFEDWWERWLDGTFQAQYYKA</sequence>
<gene>
    <name evidence="1" type="ORF">KTT_48840</name>
</gene>
<dbReference type="Proteomes" id="UP000287352">
    <property type="component" value="Unassembled WGS sequence"/>
</dbReference>
<evidence type="ECO:0000313" key="1">
    <source>
        <dbReference type="EMBL" id="GCE15025.1"/>
    </source>
</evidence>
<dbReference type="AlphaFoldDB" id="A0A402A7J4"/>
<name>A0A402A7J4_9CHLR</name>
<reference evidence="2" key="1">
    <citation type="submission" date="2018-12" db="EMBL/GenBank/DDBJ databases">
        <title>Tengunoibacter tsumagoiensis gen. nov., sp. nov., Dictyobacter kobayashii sp. nov., D. alpinus sp. nov., and D. joshuensis sp. nov. and description of Dictyobacteraceae fam. nov. within the order Ktedonobacterales isolated from Tengu-no-mugimeshi.</title>
        <authorList>
            <person name="Wang C.M."/>
            <person name="Zheng Y."/>
            <person name="Sakai Y."/>
            <person name="Toyoda A."/>
            <person name="Minakuchi Y."/>
            <person name="Abe K."/>
            <person name="Yokota A."/>
            <person name="Yabe S."/>
        </authorList>
    </citation>
    <scope>NUCLEOTIDE SEQUENCE [LARGE SCALE GENOMIC DNA]</scope>
    <source>
        <strain evidence="2">Uno3</strain>
    </source>
</reference>
<dbReference type="EMBL" id="BIFR01000002">
    <property type="protein sequence ID" value="GCE15025.1"/>
    <property type="molecule type" value="Genomic_DNA"/>
</dbReference>
<dbReference type="InterPro" id="IPR037883">
    <property type="entry name" value="Knr4/Smi1-like_sf"/>
</dbReference>
<dbReference type="SUPFAM" id="SSF160631">
    <property type="entry name" value="SMI1/KNR4-like"/>
    <property type="match status" value="1"/>
</dbReference>